<gene>
    <name evidence="2" type="ORF">LT42_23195</name>
</gene>
<evidence type="ECO:0000313" key="2">
    <source>
        <dbReference type="EMBL" id="KGF62750.1"/>
    </source>
</evidence>
<evidence type="ECO:0000313" key="3">
    <source>
        <dbReference type="Proteomes" id="UP000029719"/>
    </source>
</evidence>
<accession>A0A9X0EBJ9</accession>
<keyword evidence="1" id="KW-0732">Signal</keyword>
<dbReference type="AlphaFoldDB" id="A0A9X0EBJ9"/>
<dbReference type="EMBL" id="JRMB01000003">
    <property type="protein sequence ID" value="KGF62750.1"/>
    <property type="molecule type" value="Genomic_DNA"/>
</dbReference>
<dbReference type="OrthoDB" id="6890854at2"/>
<feature type="signal peptide" evidence="1">
    <location>
        <begin position="1"/>
        <end position="24"/>
    </location>
</feature>
<name>A0A9X0EBJ9_9PSED</name>
<feature type="chain" id="PRO_5040779820" description="Secreted protein" evidence="1">
    <location>
        <begin position="25"/>
        <end position="132"/>
    </location>
</feature>
<dbReference type="Proteomes" id="UP000029719">
    <property type="component" value="Unassembled WGS sequence"/>
</dbReference>
<evidence type="ECO:0008006" key="4">
    <source>
        <dbReference type="Google" id="ProtNLM"/>
    </source>
</evidence>
<reference evidence="2 3" key="1">
    <citation type="submission" date="2014-09" db="EMBL/GenBank/DDBJ databases">
        <title>Genome sequence of Pseudomonas lutea strain DSM 17257T.</title>
        <authorList>
            <person name="Kwak Y."/>
            <person name="Shin J.-H."/>
        </authorList>
    </citation>
    <scope>NUCLEOTIDE SEQUENCE [LARGE SCALE GENOMIC DNA]</scope>
    <source>
        <strain evidence="2 3">DSM 17257</strain>
    </source>
</reference>
<dbReference type="RefSeq" id="WP_037018395.1">
    <property type="nucleotide sequence ID" value="NZ_JRMB01000003.1"/>
</dbReference>
<protein>
    <recommendedName>
        <fullName evidence="4">Secreted protein</fullName>
    </recommendedName>
</protein>
<proteinExistence type="predicted"/>
<organism evidence="2 3">
    <name type="scientific">Pseudomonas lutea</name>
    <dbReference type="NCBI Taxonomy" id="243924"/>
    <lineage>
        <taxon>Bacteria</taxon>
        <taxon>Pseudomonadati</taxon>
        <taxon>Pseudomonadota</taxon>
        <taxon>Gammaproteobacteria</taxon>
        <taxon>Pseudomonadales</taxon>
        <taxon>Pseudomonadaceae</taxon>
        <taxon>Pseudomonas</taxon>
    </lineage>
</organism>
<sequence length="132" mass="13797">MFTKKMITLTLAACLTSLAGAATAQPAANTFNFCTKKSGSTSSGHVGAQQEKVIYGPYKVTCGTTSHHFNVKGASGQVPVIVQQLKNGGWASITAATYDPSGRFGAGIFRLVIDNRQSNTSVSYTGAFVVPM</sequence>
<comment type="caution">
    <text evidence="2">The sequence shown here is derived from an EMBL/GenBank/DDBJ whole genome shotgun (WGS) entry which is preliminary data.</text>
</comment>
<evidence type="ECO:0000256" key="1">
    <source>
        <dbReference type="SAM" id="SignalP"/>
    </source>
</evidence>